<protein>
    <submittedName>
        <fullName evidence="1">Uncharacterized protein</fullName>
    </submittedName>
</protein>
<reference evidence="1" key="1">
    <citation type="submission" date="2020-01" db="EMBL/GenBank/DDBJ databases">
        <title>Whole-genome analyses of novel actinobacteria.</title>
        <authorList>
            <person name="Sahin N."/>
        </authorList>
    </citation>
    <scope>NUCLEOTIDE SEQUENCE</scope>
    <source>
        <strain evidence="1">YC537</strain>
    </source>
</reference>
<keyword evidence="2" id="KW-1185">Reference proteome</keyword>
<dbReference type="RefSeq" id="WP_161701145.1">
    <property type="nucleotide sequence ID" value="NZ_JAAAHS010000214.1"/>
</dbReference>
<dbReference type="OrthoDB" id="3455656at2"/>
<dbReference type="EMBL" id="JAAAHS010000214">
    <property type="protein sequence ID" value="NBE54390.1"/>
    <property type="molecule type" value="Genomic_DNA"/>
</dbReference>
<gene>
    <name evidence="1" type="ORF">GUY60_23830</name>
</gene>
<evidence type="ECO:0000313" key="1">
    <source>
        <dbReference type="EMBL" id="NBE54390.1"/>
    </source>
</evidence>
<sequence>MHDRAHAGTAASMLVEELRTLGIDLADLTHSGTMVGRGRDFRLDLPGLGLPRTHPDT</sequence>
<comment type="caution">
    <text evidence="1">The sequence shown here is derived from an EMBL/GenBank/DDBJ whole genome shotgun (WGS) entry which is preliminary data.</text>
</comment>
<dbReference type="AlphaFoldDB" id="A0A964UZJ4"/>
<organism evidence="1 2">
    <name type="scientific">Streptomyces boluensis</name>
    <dbReference type="NCBI Taxonomy" id="1775135"/>
    <lineage>
        <taxon>Bacteria</taxon>
        <taxon>Bacillati</taxon>
        <taxon>Actinomycetota</taxon>
        <taxon>Actinomycetes</taxon>
        <taxon>Kitasatosporales</taxon>
        <taxon>Streptomycetaceae</taxon>
        <taxon>Streptomyces</taxon>
    </lineage>
</organism>
<evidence type="ECO:0000313" key="2">
    <source>
        <dbReference type="Proteomes" id="UP000598297"/>
    </source>
</evidence>
<dbReference type="Proteomes" id="UP000598297">
    <property type="component" value="Unassembled WGS sequence"/>
</dbReference>
<name>A0A964UZJ4_9ACTN</name>
<accession>A0A964UZJ4</accession>
<proteinExistence type="predicted"/>